<feature type="transmembrane region" description="Helical" evidence="1">
    <location>
        <begin position="21"/>
        <end position="40"/>
    </location>
</feature>
<dbReference type="OrthoDB" id="193072at2759"/>
<feature type="transmembrane region" description="Helical" evidence="1">
    <location>
        <begin position="118"/>
        <end position="138"/>
    </location>
</feature>
<feature type="transmembrane region" description="Helical" evidence="1">
    <location>
        <begin position="810"/>
        <end position="832"/>
    </location>
</feature>
<dbReference type="Proteomes" id="UP001165082">
    <property type="component" value="Unassembled WGS sequence"/>
</dbReference>
<feature type="transmembrane region" description="Helical" evidence="1">
    <location>
        <begin position="78"/>
        <end position="97"/>
    </location>
</feature>
<evidence type="ECO:0000313" key="2">
    <source>
        <dbReference type="EMBL" id="GMI06977.1"/>
    </source>
</evidence>
<dbReference type="EMBL" id="BRXZ01000187">
    <property type="protein sequence ID" value="GMI06977.1"/>
    <property type="molecule type" value="Genomic_DNA"/>
</dbReference>
<feature type="transmembrane region" description="Helical" evidence="1">
    <location>
        <begin position="724"/>
        <end position="745"/>
    </location>
</feature>
<organism evidence="2 3">
    <name type="scientific">Triparma retinervis</name>
    <dbReference type="NCBI Taxonomy" id="2557542"/>
    <lineage>
        <taxon>Eukaryota</taxon>
        <taxon>Sar</taxon>
        <taxon>Stramenopiles</taxon>
        <taxon>Ochrophyta</taxon>
        <taxon>Bolidophyceae</taxon>
        <taxon>Parmales</taxon>
        <taxon>Triparmaceae</taxon>
        <taxon>Triparma</taxon>
    </lineage>
</organism>
<evidence type="ECO:0000256" key="1">
    <source>
        <dbReference type="SAM" id="Phobius"/>
    </source>
</evidence>
<accession>A0A9W7CBP2</accession>
<keyword evidence="1" id="KW-1133">Transmembrane helix</keyword>
<name>A0A9W7CBP2_9STRA</name>
<feature type="transmembrane region" description="Helical" evidence="1">
    <location>
        <begin position="572"/>
        <end position="595"/>
    </location>
</feature>
<feature type="transmembrane region" description="Helical" evidence="1">
    <location>
        <begin position="350"/>
        <end position="371"/>
    </location>
</feature>
<feature type="transmembrane region" description="Helical" evidence="1">
    <location>
        <begin position="775"/>
        <end position="794"/>
    </location>
</feature>
<keyword evidence="1" id="KW-0812">Transmembrane</keyword>
<feature type="transmembrane region" description="Helical" evidence="1">
    <location>
        <begin position="546"/>
        <end position="565"/>
    </location>
</feature>
<feature type="transmembrane region" description="Helical" evidence="1">
    <location>
        <begin position="383"/>
        <end position="402"/>
    </location>
</feature>
<feature type="transmembrane region" description="Helical" evidence="1">
    <location>
        <begin position="463"/>
        <end position="486"/>
    </location>
</feature>
<feature type="transmembrane region" description="Helical" evidence="1">
    <location>
        <begin position="233"/>
        <end position="253"/>
    </location>
</feature>
<feature type="transmembrane region" description="Helical" evidence="1">
    <location>
        <begin position="158"/>
        <end position="181"/>
    </location>
</feature>
<keyword evidence="3" id="KW-1185">Reference proteome</keyword>
<comment type="caution">
    <text evidence="2">The sequence shown here is derived from an EMBL/GenBank/DDBJ whole genome shotgun (WGS) entry which is preliminary data.</text>
</comment>
<feature type="transmembrane region" description="Helical" evidence="1">
    <location>
        <begin position="601"/>
        <end position="624"/>
    </location>
</feature>
<feature type="transmembrane region" description="Helical" evidence="1">
    <location>
        <begin position="290"/>
        <end position="311"/>
    </location>
</feature>
<feature type="transmembrane region" description="Helical" evidence="1">
    <location>
        <begin position="47"/>
        <end position="66"/>
    </location>
</feature>
<keyword evidence="1" id="KW-0472">Membrane</keyword>
<reference evidence="2" key="1">
    <citation type="submission" date="2022-07" db="EMBL/GenBank/DDBJ databases">
        <title>Genome analysis of Parmales, a sister group of diatoms, reveals the evolutionary specialization of diatoms from phago-mixotrophs to photoautotrophs.</title>
        <authorList>
            <person name="Ban H."/>
            <person name="Sato S."/>
            <person name="Yoshikawa S."/>
            <person name="Kazumasa Y."/>
            <person name="Nakamura Y."/>
            <person name="Ichinomiya M."/>
            <person name="Saitoh K."/>
            <person name="Sato N."/>
            <person name="Blanc-Mathieu R."/>
            <person name="Endo H."/>
            <person name="Kuwata A."/>
            <person name="Ogata H."/>
        </authorList>
    </citation>
    <scope>NUCLEOTIDE SEQUENCE</scope>
</reference>
<feature type="transmembrane region" description="Helical" evidence="1">
    <location>
        <begin position="202"/>
        <end position="221"/>
    </location>
</feature>
<feature type="transmembrane region" description="Helical" evidence="1">
    <location>
        <begin position="507"/>
        <end position="526"/>
    </location>
</feature>
<gene>
    <name evidence="2" type="ORF">TrRE_jg5984</name>
</gene>
<evidence type="ECO:0000313" key="3">
    <source>
        <dbReference type="Proteomes" id="UP001165082"/>
    </source>
</evidence>
<feature type="transmembrane region" description="Helical" evidence="1">
    <location>
        <begin position="317"/>
        <end position="338"/>
    </location>
</feature>
<proteinExistence type="predicted"/>
<feature type="transmembrane region" description="Helical" evidence="1">
    <location>
        <begin position="636"/>
        <end position="656"/>
    </location>
</feature>
<protein>
    <submittedName>
        <fullName evidence="2">Uncharacterized protein</fullName>
    </submittedName>
</protein>
<sequence>MVHPVLCAYTAKTGNKFTGEYIIWMELPLTAFTMFLSMIMQPKRNSRAYLCFITCHYFSYTLLAEVLRTVFDQSSQQVVISIGRSVLWIAVAYAIMVGRKRISEKSQEDLSYFLTHRVLKEGILAGLAQILFIMFDAVRCDFENGWENCTRTLASGGGLSALVVIFVGARIVSGIPPPSIMKEHVIPAHRLITMDLSLKEQVLTGTLGVSGICGLFLLGNYGAEGEFSSHGELIMTMVIVNLGFACASAVFFYKFYLINRQLVSAAASPSPSPPPPPPAAAVNITKGSPYLFWMTAACVFALQVQHLMLCFTLDAELMTTTSILVPLTWMFVAMTIFSDPRRRDKRYINMLRALFLCFALISELLFCVYSARQYWLAVGRWYWVFFFLGRFTVECLLFHELLKMRAKIGRLQDEAVSNFLTKSVYGGGLKAIGCILFVDFRAVNCMIEKGMAECKNTATAGAGFISVNIIVVWMLYLVMVSVPLNVRDEICLTYEKICELRLSPLRRLEALCFVICGICTLVLFSLVNSKKGSNSAFFVNVGCHYVYHFGSFCLTFFFNALYVCYALTGKDYFWETATIIQPLCILSFMVAFLMQPKRNDRFYHCLLVGHFLQFAVLTEITAAVGSWRAGWRISAVLGVLRVFFVYVPVLKFAWFVRGVISEASLPKLNKYLTITLMRNGSATAMTMVFFAVETFGCKVEVVSGDSGADEDGGIYETGSCVNSAYVGMFLSLFVLIFFIHDLSLLAMPQTIQASFAIPLAQIANFRLKKRHRFQFFLMTATFISAFYLFSFVGVPDSEDPEEQKEQLDRFLFIGGMGSVAMLANLFVDLATLHNKFDTYKRRVKEGRLRISDREDSIKDIDVLDLNDVEENMTTISGGLL</sequence>
<dbReference type="AlphaFoldDB" id="A0A9W7CBP2"/>